<reference evidence="6" key="1">
    <citation type="submission" date="2025-08" db="UniProtKB">
        <authorList>
            <consortium name="RefSeq"/>
        </authorList>
    </citation>
    <scope>IDENTIFICATION</scope>
    <source>
        <tissue evidence="6">Whole body</tissue>
    </source>
</reference>
<dbReference type="RefSeq" id="XP_025419318.1">
    <property type="nucleotide sequence ID" value="XM_025563533.1"/>
</dbReference>
<dbReference type="GeneID" id="112689697"/>
<evidence type="ECO:0000256" key="2">
    <source>
        <dbReference type="ARBA" id="ARBA00022676"/>
    </source>
</evidence>
<evidence type="ECO:0000256" key="4">
    <source>
        <dbReference type="SAM" id="SignalP"/>
    </source>
</evidence>
<gene>
    <name evidence="6" type="primary">LOC112689697</name>
</gene>
<keyword evidence="2" id="KW-0328">Glycosyltransferase</keyword>
<evidence type="ECO:0000313" key="6">
    <source>
        <dbReference type="RefSeq" id="XP_025419318.1"/>
    </source>
</evidence>
<dbReference type="AlphaFoldDB" id="A0A8B8G8X0"/>
<dbReference type="InterPro" id="IPR002213">
    <property type="entry name" value="UDP_glucos_trans"/>
</dbReference>
<feature type="signal peptide" evidence="4">
    <location>
        <begin position="1"/>
        <end position="30"/>
    </location>
</feature>
<proteinExistence type="inferred from homology"/>
<dbReference type="GO" id="GO:0008194">
    <property type="term" value="F:UDP-glycosyltransferase activity"/>
    <property type="evidence" value="ECO:0007669"/>
    <property type="project" value="InterPro"/>
</dbReference>
<evidence type="ECO:0000256" key="3">
    <source>
        <dbReference type="ARBA" id="ARBA00022679"/>
    </source>
</evidence>
<keyword evidence="3" id="KW-0808">Transferase</keyword>
<accession>A0A8B8G8X0</accession>
<dbReference type="Proteomes" id="UP000694846">
    <property type="component" value="Unplaced"/>
</dbReference>
<evidence type="ECO:0000313" key="5">
    <source>
        <dbReference type="Proteomes" id="UP000694846"/>
    </source>
</evidence>
<keyword evidence="4" id="KW-0732">Signal</keyword>
<dbReference type="InterPro" id="IPR050271">
    <property type="entry name" value="UDP-glycosyltransferase"/>
</dbReference>
<dbReference type="PANTHER" id="PTHR48043">
    <property type="entry name" value="EG:EG0003.4 PROTEIN-RELATED"/>
    <property type="match status" value="1"/>
</dbReference>
<comment type="similarity">
    <text evidence="1">Belongs to the UDP-glycosyltransferase family.</text>
</comment>
<dbReference type="SUPFAM" id="SSF53756">
    <property type="entry name" value="UDP-Glycosyltransferase/glycogen phosphorylase"/>
    <property type="match status" value="1"/>
</dbReference>
<dbReference type="PANTHER" id="PTHR48043:SF145">
    <property type="entry name" value="FI06409P-RELATED"/>
    <property type="match status" value="1"/>
</dbReference>
<evidence type="ECO:0000256" key="1">
    <source>
        <dbReference type="ARBA" id="ARBA00009995"/>
    </source>
</evidence>
<sequence>MAAPSRGSMWSRVVIMLLACVNLVTLPVNSAHILAVETVCGKSHWNFMSGLLRPLVGSGHTITAFTPFPDGDRENYTEVDISGCMNCFRDKDLKGMIANRSNSMAIISKFASLSRELCDTVYADDRMIEVLRRNGTSYFDLVIIETLTSECVSYVATILNVPVIYVTPLSKTSMIEQYITGHFSNPAVISHALSDNDVPTTFIQRMVNAALLVYGLIYNDLTVFRLRWSNPNPYDLVLLSKPSLVFVNSHPVITTPSPGVTNIINVGGIHLTVAKSLPQVRNIHISIYK</sequence>
<keyword evidence="5" id="KW-1185">Reference proteome</keyword>
<protein>
    <submittedName>
        <fullName evidence="6">UDP-glucuronosyltransferase 2B15-like</fullName>
    </submittedName>
</protein>
<organism evidence="5 6">
    <name type="scientific">Sipha flava</name>
    <name type="common">yellow sugarcane aphid</name>
    <dbReference type="NCBI Taxonomy" id="143950"/>
    <lineage>
        <taxon>Eukaryota</taxon>
        <taxon>Metazoa</taxon>
        <taxon>Ecdysozoa</taxon>
        <taxon>Arthropoda</taxon>
        <taxon>Hexapoda</taxon>
        <taxon>Insecta</taxon>
        <taxon>Pterygota</taxon>
        <taxon>Neoptera</taxon>
        <taxon>Paraneoptera</taxon>
        <taxon>Hemiptera</taxon>
        <taxon>Sternorrhyncha</taxon>
        <taxon>Aphidomorpha</taxon>
        <taxon>Aphidoidea</taxon>
        <taxon>Aphididae</taxon>
        <taxon>Sipha</taxon>
    </lineage>
</organism>
<dbReference type="OrthoDB" id="6628097at2759"/>
<dbReference type="Pfam" id="PF00201">
    <property type="entry name" value="UDPGT"/>
    <property type="match status" value="1"/>
</dbReference>
<name>A0A8B8G8X0_9HEMI</name>
<feature type="chain" id="PRO_5034479267" evidence="4">
    <location>
        <begin position="31"/>
        <end position="289"/>
    </location>
</feature>